<gene>
    <name evidence="12" type="ORF">ACFO3S_03415</name>
</gene>
<evidence type="ECO:0000256" key="10">
    <source>
        <dbReference type="SAM" id="Phobius"/>
    </source>
</evidence>
<keyword evidence="5" id="KW-0677">Repeat</keyword>
<dbReference type="Gene3D" id="3.40.50.300">
    <property type="entry name" value="P-loop containing nucleotide triphosphate hydrolases"/>
    <property type="match status" value="2"/>
</dbReference>
<feature type="transmembrane region" description="Helical" evidence="10">
    <location>
        <begin position="170"/>
        <end position="191"/>
    </location>
</feature>
<reference evidence="13" key="1">
    <citation type="journal article" date="2019" name="Int. J. Syst. Evol. Microbiol.">
        <title>The Global Catalogue of Microorganisms (GCM) 10K type strain sequencing project: providing services to taxonomists for standard genome sequencing and annotation.</title>
        <authorList>
            <consortium name="The Broad Institute Genomics Platform"/>
            <consortium name="The Broad Institute Genome Sequencing Center for Infectious Disease"/>
            <person name="Wu L."/>
            <person name="Ma J."/>
        </authorList>
    </citation>
    <scope>NUCLEOTIDE SEQUENCE [LARGE SCALE GENOMIC DNA]</scope>
    <source>
        <strain evidence="13">CCUG 49571</strain>
    </source>
</reference>
<evidence type="ECO:0000256" key="6">
    <source>
        <dbReference type="ARBA" id="ARBA00022741"/>
    </source>
</evidence>
<keyword evidence="6" id="KW-0547">Nucleotide-binding</keyword>
<evidence type="ECO:0000256" key="2">
    <source>
        <dbReference type="ARBA" id="ARBA00022448"/>
    </source>
</evidence>
<dbReference type="Proteomes" id="UP001596028">
    <property type="component" value="Unassembled WGS sequence"/>
</dbReference>
<dbReference type="PROSITE" id="PS50893">
    <property type="entry name" value="ABC_TRANSPORTER_2"/>
    <property type="match status" value="2"/>
</dbReference>
<keyword evidence="9 10" id="KW-0472">Membrane</keyword>
<accession>A0ABV9F8C5</accession>
<dbReference type="Pfam" id="PF02653">
    <property type="entry name" value="BPD_transp_2"/>
    <property type="match status" value="1"/>
</dbReference>
<keyword evidence="8 10" id="KW-1133">Transmembrane helix</keyword>
<evidence type="ECO:0000256" key="4">
    <source>
        <dbReference type="ARBA" id="ARBA00022692"/>
    </source>
</evidence>
<keyword evidence="2" id="KW-0813">Transport</keyword>
<evidence type="ECO:0000256" key="3">
    <source>
        <dbReference type="ARBA" id="ARBA00022475"/>
    </source>
</evidence>
<evidence type="ECO:0000313" key="13">
    <source>
        <dbReference type="Proteomes" id="UP001596028"/>
    </source>
</evidence>
<dbReference type="SUPFAM" id="SSF52540">
    <property type="entry name" value="P-loop containing nucleoside triphosphate hydrolases"/>
    <property type="match status" value="2"/>
</dbReference>
<comment type="subcellular location">
    <subcellularLocation>
        <location evidence="1">Cell membrane</location>
        <topology evidence="1">Multi-pass membrane protein</topology>
    </subcellularLocation>
</comment>
<feature type="transmembrane region" description="Helical" evidence="10">
    <location>
        <begin position="273"/>
        <end position="296"/>
    </location>
</feature>
<feature type="transmembrane region" description="Helical" evidence="10">
    <location>
        <begin position="54"/>
        <end position="74"/>
    </location>
</feature>
<organism evidence="12 13">
    <name type="scientific">Cohnella hongkongensis</name>
    <dbReference type="NCBI Taxonomy" id="178337"/>
    <lineage>
        <taxon>Bacteria</taxon>
        <taxon>Bacillati</taxon>
        <taxon>Bacillota</taxon>
        <taxon>Bacilli</taxon>
        <taxon>Bacillales</taxon>
        <taxon>Paenibacillaceae</taxon>
        <taxon>Cohnella</taxon>
    </lineage>
</organism>
<dbReference type="SMART" id="SM00382">
    <property type="entry name" value="AAA"/>
    <property type="match status" value="2"/>
</dbReference>
<feature type="transmembrane region" description="Helical" evidence="10">
    <location>
        <begin position="222"/>
        <end position="240"/>
    </location>
</feature>
<dbReference type="RefSeq" id="WP_378092268.1">
    <property type="nucleotide sequence ID" value="NZ_JBHSEP010000002.1"/>
</dbReference>
<name>A0ABV9F8C5_9BACL</name>
<dbReference type="InterPro" id="IPR017871">
    <property type="entry name" value="ABC_transporter-like_CS"/>
</dbReference>
<evidence type="ECO:0000256" key="8">
    <source>
        <dbReference type="ARBA" id="ARBA00022989"/>
    </source>
</evidence>
<feature type="transmembrane region" description="Helical" evidence="10">
    <location>
        <begin position="21"/>
        <end position="42"/>
    </location>
</feature>
<dbReference type="InterPro" id="IPR003593">
    <property type="entry name" value="AAA+_ATPase"/>
</dbReference>
<dbReference type="InterPro" id="IPR050107">
    <property type="entry name" value="ABC_carbohydrate_import_ATPase"/>
</dbReference>
<keyword evidence="13" id="KW-1185">Reference proteome</keyword>
<evidence type="ECO:0000256" key="7">
    <source>
        <dbReference type="ARBA" id="ARBA00022840"/>
    </source>
</evidence>
<dbReference type="EMBL" id="JBHSEP010000002">
    <property type="protein sequence ID" value="MFC4597278.1"/>
    <property type="molecule type" value="Genomic_DNA"/>
</dbReference>
<evidence type="ECO:0000313" key="12">
    <source>
        <dbReference type="EMBL" id="MFC4597278.1"/>
    </source>
</evidence>
<dbReference type="CDD" id="cd03216">
    <property type="entry name" value="ABC_Carb_Monos_I"/>
    <property type="match status" value="1"/>
</dbReference>
<dbReference type="Pfam" id="PF00005">
    <property type="entry name" value="ABC_tran"/>
    <property type="match status" value="2"/>
</dbReference>
<dbReference type="GO" id="GO:0005524">
    <property type="term" value="F:ATP binding"/>
    <property type="evidence" value="ECO:0007669"/>
    <property type="project" value="UniProtKB-KW"/>
</dbReference>
<dbReference type="PROSITE" id="PS00211">
    <property type="entry name" value="ABC_TRANSPORTER_1"/>
    <property type="match status" value="1"/>
</dbReference>
<dbReference type="CDD" id="cd03215">
    <property type="entry name" value="ABC_Carb_Monos_II"/>
    <property type="match status" value="1"/>
</dbReference>
<sequence>MIGAGTRKPALIPKLLQDRAARINLSLIVISVLLMTVFGMNAPNFLGGSNFINMGHQMAITVLIGFAMTAVILAKGIDLSVGASMAFAGMVGGQLYAGGIPPLFCLLATLAVGALVGMLNGFLISYVKISPFIATFGTMALCRGASLILSNAESIPVNDSVMNALGSSTFLGIPVTIFLIAIGLVVSWTALNRTTFGRSVYAVGGNFEAAQSSAIDSKRIQFMTYVLAGLFAGLAAILMFGRVQSAQPLAGMGLEFDVIMAVVIGGTKLSGGVGGVVGTLFGAILVTLIRSGLSFFGTPQEVTYIVTGSMILISVLLYEAKVAKFWGKSSVRSGGAAADKAAGTSAQSKAAEGTRTLRLDGISKIYGSFRALDGVSFGLRSGEIVALVGENGAGKSTLVKTMSGVIQPSEGQLVLDGAPVQLKSPKHAREAGIGVIHQHYSLVLELTIAENLFLGREPRWFKFGTLQRGKMRKITKELLDEFQIPLNPNDKVADLTVGQRQLIEVLKATLGNPWLIIMDEPTSSLAKSEVEKLFKLIEQLKEKNVCILYISHKMEELYKLCARAVVLRDGKFIGDVMLADTTEEKIISMMVGRDIENIFPYVKADPKEVVLEVDNLGDGNLLKSATFHVRRGEIVVLAGLMGAGRSEVMNCIFGLSKIHNGTLTVKGRSVRRATPKRMTAMKIAFVPEDRLYSGFVPMMSNRHNLSLYWMHLKQKFGFIPMEQEKRMAADMIGKLNVRPADPDKATIQLSGGNQQKIVLGKWLAIEPDILLLDDPTRGVDVGAKSEIHQLIADMKAKGMAILMVSSELPEALNVADRIIVMHEGRTVAELAHGATETEVMNYALGMNTSKTGS</sequence>
<evidence type="ECO:0000256" key="5">
    <source>
        <dbReference type="ARBA" id="ARBA00022737"/>
    </source>
</evidence>
<evidence type="ECO:0000259" key="11">
    <source>
        <dbReference type="PROSITE" id="PS50893"/>
    </source>
</evidence>
<feature type="transmembrane region" description="Helical" evidence="10">
    <location>
        <begin position="103"/>
        <end position="124"/>
    </location>
</feature>
<dbReference type="CDD" id="cd06579">
    <property type="entry name" value="TM_PBP1_transp_AraH_like"/>
    <property type="match status" value="1"/>
</dbReference>
<proteinExistence type="predicted"/>
<feature type="domain" description="ABC transporter" evidence="11">
    <location>
        <begin position="357"/>
        <end position="594"/>
    </location>
</feature>
<evidence type="ECO:0000256" key="9">
    <source>
        <dbReference type="ARBA" id="ARBA00023136"/>
    </source>
</evidence>
<keyword evidence="3" id="KW-1003">Cell membrane</keyword>
<feature type="domain" description="ABC transporter" evidence="11">
    <location>
        <begin position="593"/>
        <end position="848"/>
    </location>
</feature>
<dbReference type="InterPro" id="IPR003439">
    <property type="entry name" value="ABC_transporter-like_ATP-bd"/>
</dbReference>
<dbReference type="InterPro" id="IPR027417">
    <property type="entry name" value="P-loop_NTPase"/>
</dbReference>
<dbReference type="PANTHER" id="PTHR43790">
    <property type="entry name" value="CARBOHYDRATE TRANSPORT ATP-BINDING PROTEIN MG119-RELATED"/>
    <property type="match status" value="1"/>
</dbReference>
<keyword evidence="7 12" id="KW-0067">ATP-binding</keyword>
<protein>
    <submittedName>
        <fullName evidence="12">ATP-binding cassette domain-containing protein</fullName>
    </submittedName>
</protein>
<dbReference type="PANTHER" id="PTHR43790:SF9">
    <property type="entry name" value="GALACTOFURANOSE TRANSPORTER ATP-BINDING PROTEIN YTFR"/>
    <property type="match status" value="1"/>
</dbReference>
<comment type="caution">
    <text evidence="12">The sequence shown here is derived from an EMBL/GenBank/DDBJ whole genome shotgun (WGS) entry which is preliminary data.</text>
</comment>
<evidence type="ECO:0000256" key="1">
    <source>
        <dbReference type="ARBA" id="ARBA00004651"/>
    </source>
</evidence>
<keyword evidence="4 10" id="KW-0812">Transmembrane</keyword>
<dbReference type="InterPro" id="IPR001851">
    <property type="entry name" value="ABC_transp_permease"/>
</dbReference>
<feature type="transmembrane region" description="Helical" evidence="10">
    <location>
        <begin position="302"/>
        <end position="320"/>
    </location>
</feature>